<evidence type="ECO:0000313" key="9">
    <source>
        <dbReference type="Proteomes" id="UP000177565"/>
    </source>
</evidence>
<keyword evidence="4 7" id="KW-0689">Ribosomal protein</keyword>
<gene>
    <name evidence="7" type="primary">rpmE</name>
    <name evidence="8" type="ORF">A3C06_03220</name>
</gene>
<dbReference type="GO" id="GO:0003735">
    <property type="term" value="F:structural constituent of ribosome"/>
    <property type="evidence" value="ECO:0007669"/>
    <property type="project" value="InterPro"/>
</dbReference>
<feature type="binding site" evidence="7">
    <location>
        <position position="37"/>
    </location>
    <ligand>
        <name>Zn(2+)</name>
        <dbReference type="ChEBI" id="CHEBI:29105"/>
    </ligand>
</feature>
<proteinExistence type="inferred from homology"/>
<feature type="binding site" evidence="7">
    <location>
        <position position="19"/>
    </location>
    <ligand>
        <name>Zn(2+)</name>
        <dbReference type="ChEBI" id="CHEBI:29105"/>
    </ligand>
</feature>
<comment type="cofactor">
    <cofactor evidence="7">
        <name>Zn(2+)</name>
        <dbReference type="ChEBI" id="CHEBI:29105"/>
    </cofactor>
    <text evidence="7">Binds 1 zinc ion per subunit.</text>
</comment>
<dbReference type="PRINTS" id="PR01249">
    <property type="entry name" value="RIBOSOMALL31"/>
</dbReference>
<evidence type="ECO:0000256" key="1">
    <source>
        <dbReference type="ARBA" id="ARBA00009296"/>
    </source>
</evidence>
<reference evidence="8 9" key="1">
    <citation type="journal article" date="2016" name="Nat. Commun.">
        <title>Thousands of microbial genomes shed light on interconnected biogeochemical processes in an aquifer system.</title>
        <authorList>
            <person name="Anantharaman K."/>
            <person name="Brown C.T."/>
            <person name="Hug L.A."/>
            <person name="Sharon I."/>
            <person name="Castelle C.J."/>
            <person name="Probst A.J."/>
            <person name="Thomas B.C."/>
            <person name="Singh A."/>
            <person name="Wilkins M.J."/>
            <person name="Karaoz U."/>
            <person name="Brodie E.L."/>
            <person name="Williams K.H."/>
            <person name="Hubbard S.S."/>
            <person name="Banfield J.F."/>
        </authorList>
    </citation>
    <scope>NUCLEOTIDE SEQUENCE [LARGE SCALE GENOMIC DNA]</scope>
</reference>
<evidence type="ECO:0000256" key="7">
    <source>
        <dbReference type="HAMAP-Rule" id="MF_00501"/>
    </source>
</evidence>
<keyword evidence="2 7" id="KW-0699">rRNA-binding</keyword>
<keyword evidence="3 7" id="KW-0694">RNA-binding</keyword>
<dbReference type="NCBIfam" id="NF001809">
    <property type="entry name" value="PRK00528.1"/>
    <property type="match status" value="1"/>
</dbReference>
<evidence type="ECO:0000256" key="2">
    <source>
        <dbReference type="ARBA" id="ARBA00022730"/>
    </source>
</evidence>
<evidence type="ECO:0000256" key="6">
    <source>
        <dbReference type="ARBA" id="ARBA00035687"/>
    </source>
</evidence>
<dbReference type="GO" id="GO:0005840">
    <property type="term" value="C:ribosome"/>
    <property type="evidence" value="ECO:0007669"/>
    <property type="project" value="UniProtKB-KW"/>
</dbReference>
<dbReference type="NCBIfam" id="NF000612">
    <property type="entry name" value="PRK00019.1"/>
    <property type="match status" value="1"/>
</dbReference>
<comment type="similarity">
    <text evidence="1 7">Belongs to the bacterial ribosomal protein bL31 family. Type A subfamily.</text>
</comment>
<dbReference type="Pfam" id="PF01197">
    <property type="entry name" value="Ribosomal_L31"/>
    <property type="match status" value="1"/>
</dbReference>
<dbReference type="PANTHER" id="PTHR33280">
    <property type="entry name" value="50S RIBOSOMAL PROTEIN L31, CHLOROPLASTIC"/>
    <property type="match status" value="1"/>
</dbReference>
<evidence type="ECO:0000313" key="8">
    <source>
        <dbReference type="EMBL" id="OHA26575.1"/>
    </source>
</evidence>
<keyword evidence="7" id="KW-0862">Zinc</keyword>
<dbReference type="NCBIfam" id="TIGR00105">
    <property type="entry name" value="L31"/>
    <property type="match status" value="1"/>
</dbReference>
<dbReference type="GO" id="GO:0006412">
    <property type="term" value="P:translation"/>
    <property type="evidence" value="ECO:0007669"/>
    <property type="project" value="UniProtKB-UniRule"/>
</dbReference>
<dbReference type="HAMAP" id="MF_00501">
    <property type="entry name" value="Ribosomal_bL31_1"/>
    <property type="match status" value="1"/>
</dbReference>
<dbReference type="InterPro" id="IPR027491">
    <property type="entry name" value="Ribosomal_bL31_A"/>
</dbReference>
<evidence type="ECO:0000256" key="3">
    <source>
        <dbReference type="ARBA" id="ARBA00022884"/>
    </source>
</evidence>
<keyword evidence="7" id="KW-0479">Metal-binding</keyword>
<dbReference type="EMBL" id="MHRQ01000020">
    <property type="protein sequence ID" value="OHA26575.1"/>
    <property type="molecule type" value="Genomic_DNA"/>
</dbReference>
<evidence type="ECO:0000256" key="4">
    <source>
        <dbReference type="ARBA" id="ARBA00022980"/>
    </source>
</evidence>
<dbReference type="InterPro" id="IPR034704">
    <property type="entry name" value="Ribosomal_bL28/bL31-like_sf"/>
</dbReference>
<dbReference type="InterPro" id="IPR042105">
    <property type="entry name" value="Ribosomal_bL31_sf"/>
</dbReference>
<dbReference type="AlphaFoldDB" id="A0A1G2MRT4"/>
<dbReference type="PROSITE" id="PS01143">
    <property type="entry name" value="RIBOSOMAL_L31"/>
    <property type="match status" value="1"/>
</dbReference>
<dbReference type="SUPFAM" id="SSF143800">
    <property type="entry name" value="L28p-like"/>
    <property type="match status" value="1"/>
</dbReference>
<dbReference type="Gene3D" id="4.10.830.30">
    <property type="entry name" value="Ribosomal protein L31"/>
    <property type="match status" value="1"/>
</dbReference>
<name>A0A1G2MRT4_9BACT</name>
<dbReference type="GO" id="GO:1990904">
    <property type="term" value="C:ribonucleoprotein complex"/>
    <property type="evidence" value="ECO:0007669"/>
    <property type="project" value="UniProtKB-KW"/>
</dbReference>
<sequence length="81" mass="8982">MQKELHPTYHNAAKITCSCGQIYTIGSTKETMHIEICSACHPFYTGNDKVLDTAGRVERFKARLAKKDTAKPAKKTRAAKA</sequence>
<feature type="binding site" evidence="7">
    <location>
        <position position="17"/>
    </location>
    <ligand>
        <name>Zn(2+)</name>
        <dbReference type="ChEBI" id="CHEBI:29105"/>
    </ligand>
</feature>
<dbReference type="GO" id="GO:0046872">
    <property type="term" value="F:metal ion binding"/>
    <property type="evidence" value="ECO:0007669"/>
    <property type="project" value="UniProtKB-KW"/>
</dbReference>
<evidence type="ECO:0000256" key="5">
    <source>
        <dbReference type="ARBA" id="ARBA00023274"/>
    </source>
</evidence>
<feature type="binding site" evidence="7">
    <location>
        <position position="40"/>
    </location>
    <ligand>
        <name>Zn(2+)</name>
        <dbReference type="ChEBI" id="CHEBI:29105"/>
    </ligand>
</feature>
<comment type="function">
    <text evidence="7">Binds the 23S rRNA.</text>
</comment>
<dbReference type="GO" id="GO:0019843">
    <property type="term" value="F:rRNA binding"/>
    <property type="evidence" value="ECO:0007669"/>
    <property type="project" value="UniProtKB-KW"/>
</dbReference>
<dbReference type="STRING" id="1802312.A3C06_03220"/>
<comment type="subunit">
    <text evidence="7">Part of the 50S ribosomal subunit.</text>
</comment>
<dbReference type="Proteomes" id="UP000177565">
    <property type="component" value="Unassembled WGS sequence"/>
</dbReference>
<dbReference type="PANTHER" id="PTHR33280:SF1">
    <property type="entry name" value="LARGE RIBOSOMAL SUBUNIT PROTEIN BL31C"/>
    <property type="match status" value="1"/>
</dbReference>
<keyword evidence="5 7" id="KW-0687">Ribonucleoprotein</keyword>
<protein>
    <recommendedName>
        <fullName evidence="6 7">Large ribosomal subunit protein bL31</fullName>
    </recommendedName>
</protein>
<dbReference type="InterPro" id="IPR002150">
    <property type="entry name" value="Ribosomal_bL31"/>
</dbReference>
<accession>A0A1G2MRT4</accession>
<organism evidence="8 9">
    <name type="scientific">Candidatus Taylorbacteria bacterium RIFCSPHIGHO2_02_FULL_46_13</name>
    <dbReference type="NCBI Taxonomy" id="1802312"/>
    <lineage>
        <taxon>Bacteria</taxon>
        <taxon>Candidatus Tayloriibacteriota</taxon>
    </lineage>
</organism>
<comment type="caution">
    <text evidence="8">The sequence shown here is derived from an EMBL/GenBank/DDBJ whole genome shotgun (WGS) entry which is preliminary data.</text>
</comment>